<evidence type="ECO:0000313" key="2">
    <source>
        <dbReference type="EMBL" id="MBK6973577.1"/>
    </source>
</evidence>
<evidence type="ECO:0000313" key="3">
    <source>
        <dbReference type="Proteomes" id="UP000807785"/>
    </source>
</evidence>
<dbReference type="Gene3D" id="3.40.50.410">
    <property type="entry name" value="von Willebrand factor, type A domain"/>
    <property type="match status" value="1"/>
</dbReference>
<dbReference type="EMBL" id="JADJEV010000003">
    <property type="protein sequence ID" value="MBK6973577.1"/>
    <property type="molecule type" value="Genomic_DNA"/>
</dbReference>
<protein>
    <submittedName>
        <fullName evidence="2">VWA domain-containing protein</fullName>
    </submittedName>
</protein>
<gene>
    <name evidence="2" type="ORF">IPH26_11760</name>
</gene>
<dbReference type="Pfam" id="PF13519">
    <property type="entry name" value="VWA_2"/>
    <property type="match status" value="1"/>
</dbReference>
<dbReference type="PANTHER" id="PTHR36846:SF1">
    <property type="entry name" value="PROTEIN VIAA"/>
    <property type="match status" value="1"/>
</dbReference>
<organism evidence="2 3">
    <name type="scientific">Candidatus Methylophosphatis roskildensis</name>
    <dbReference type="NCBI Taxonomy" id="2899263"/>
    <lineage>
        <taxon>Bacteria</taxon>
        <taxon>Pseudomonadati</taxon>
        <taxon>Pseudomonadota</taxon>
        <taxon>Betaproteobacteria</taxon>
        <taxon>Nitrosomonadales</taxon>
        <taxon>Sterolibacteriaceae</taxon>
        <taxon>Candidatus Methylophosphatis</taxon>
    </lineage>
</organism>
<dbReference type="Proteomes" id="UP000807785">
    <property type="component" value="Unassembled WGS sequence"/>
</dbReference>
<evidence type="ECO:0000259" key="1">
    <source>
        <dbReference type="Pfam" id="PF13519"/>
    </source>
</evidence>
<dbReference type="GO" id="GO:0005829">
    <property type="term" value="C:cytosol"/>
    <property type="evidence" value="ECO:0007669"/>
    <property type="project" value="TreeGrafter"/>
</dbReference>
<dbReference type="InterPro" id="IPR036465">
    <property type="entry name" value="vWFA_dom_sf"/>
</dbReference>
<reference evidence="2" key="1">
    <citation type="submission" date="2020-10" db="EMBL/GenBank/DDBJ databases">
        <title>Connecting structure to function with the recovery of over 1000 high-quality activated sludge metagenome-assembled genomes encoding full-length rRNA genes using long-read sequencing.</title>
        <authorList>
            <person name="Singleton C.M."/>
            <person name="Petriglieri F."/>
            <person name="Kristensen J.M."/>
            <person name="Kirkegaard R.H."/>
            <person name="Michaelsen T.Y."/>
            <person name="Andersen M.H."/>
            <person name="Karst S.M."/>
            <person name="Dueholm M.S."/>
            <person name="Nielsen P.H."/>
            <person name="Albertsen M."/>
        </authorList>
    </citation>
    <scope>NUCLEOTIDE SEQUENCE</scope>
    <source>
        <strain evidence="2">Bjer_18-Q3-R1-45_BAT3C.347</strain>
    </source>
</reference>
<name>A0A9D7E9H7_9PROT</name>
<comment type="caution">
    <text evidence="2">The sequence shown here is derived from an EMBL/GenBank/DDBJ whole genome shotgun (WGS) entry which is preliminary data.</text>
</comment>
<proteinExistence type="predicted"/>
<dbReference type="SUPFAM" id="SSF53300">
    <property type="entry name" value="vWA-like"/>
    <property type="match status" value="1"/>
</dbReference>
<dbReference type="AlphaFoldDB" id="A0A9D7E9H7"/>
<sequence length="487" mass="54682">MGNATLPFDPAALDSPLAALDQLPRGLWLCGIVNSLGRLAPRLDALLELRSELLAGRLPAHCDWPLGSVLPLLLRSVAEFDLPALCEHHEDIADQVLRSMLWHTDRIIDYRESMSEDAAAQRAAQGFRDEWTPMAHEIRDLLFVFGDIGDLVKFNRWDLTRGLLRSGAWQALLRIRELIEDLPELREMVNKLGRARQTDVPDLASAPEVQVMEQVRTTVTDWRDIRVPDLPGETRGIERSGRVSRMLPSEAVLLPHPRLRQIWFARHAERTLLTYEDMDTLREPVAVQRETWRPTTRPQPERKLEMGPMILCVDTSGSMQGAAEQVAKALVLEAMRVAHAQKRACYVYAFSGPDEVIEREFAFDLPGIDSLLGFMTQSFNGGTDISEPLERALNRLEDAAWQCADLLIASDGEFGAPPPIAARVRAAREKLGLRVQGVLIGDRETIGLIELADDIFWVGDWRRYGAGGDIPIHDKSLTAMYFPNALR</sequence>
<feature type="domain" description="VWFA" evidence="1">
    <location>
        <begin position="309"/>
        <end position="413"/>
    </location>
</feature>
<dbReference type="PANTHER" id="PTHR36846">
    <property type="entry name" value="PROTEIN VIAA"/>
    <property type="match status" value="1"/>
</dbReference>
<accession>A0A9D7E9H7</accession>
<dbReference type="InterPro" id="IPR002035">
    <property type="entry name" value="VWF_A"/>
</dbReference>